<comment type="caution">
    <text evidence="9">The sequence shown here is derived from an EMBL/GenBank/DDBJ whole genome shotgun (WGS) entry which is preliminary data.</text>
</comment>
<feature type="compositionally biased region" description="Basic and acidic residues" evidence="7">
    <location>
        <begin position="399"/>
        <end position="411"/>
    </location>
</feature>
<evidence type="ECO:0000256" key="3">
    <source>
        <dbReference type="ARBA" id="ARBA00022771"/>
    </source>
</evidence>
<keyword evidence="5" id="KW-0539">Nucleus</keyword>
<dbReference type="GO" id="GO:0000978">
    <property type="term" value="F:RNA polymerase II cis-regulatory region sequence-specific DNA binding"/>
    <property type="evidence" value="ECO:0007669"/>
    <property type="project" value="TreeGrafter"/>
</dbReference>
<dbReference type="PANTHER" id="PTHR24393:SF34">
    <property type="entry name" value="PR_SET DOMAIN 13"/>
    <property type="match status" value="1"/>
</dbReference>
<evidence type="ECO:0000256" key="6">
    <source>
        <dbReference type="PROSITE-ProRule" id="PRU00042"/>
    </source>
</evidence>
<dbReference type="PROSITE" id="PS00028">
    <property type="entry name" value="ZINC_FINGER_C2H2_1"/>
    <property type="match status" value="9"/>
</dbReference>
<dbReference type="EMBL" id="RQTK01000383">
    <property type="protein sequence ID" value="RUS80599.1"/>
    <property type="molecule type" value="Genomic_DNA"/>
</dbReference>
<keyword evidence="4" id="KW-0862">Zinc</keyword>
<evidence type="ECO:0000256" key="7">
    <source>
        <dbReference type="SAM" id="MobiDB-lite"/>
    </source>
</evidence>
<feature type="domain" description="C2H2-type" evidence="8">
    <location>
        <begin position="932"/>
        <end position="960"/>
    </location>
</feature>
<dbReference type="Pfam" id="PF00096">
    <property type="entry name" value="zf-C2H2"/>
    <property type="match status" value="3"/>
</dbReference>
<feature type="domain" description="C2H2-type" evidence="8">
    <location>
        <begin position="1082"/>
        <end position="1109"/>
    </location>
</feature>
<keyword evidence="10" id="KW-1185">Reference proteome</keyword>
<dbReference type="FunFam" id="3.30.160.60:FF:000671">
    <property type="entry name" value="Zinc finger protein 26"/>
    <property type="match status" value="1"/>
</dbReference>
<organism evidence="9 10">
    <name type="scientific">Elysia chlorotica</name>
    <name type="common">Eastern emerald elysia</name>
    <name type="synonym">Sea slug</name>
    <dbReference type="NCBI Taxonomy" id="188477"/>
    <lineage>
        <taxon>Eukaryota</taxon>
        <taxon>Metazoa</taxon>
        <taxon>Spiralia</taxon>
        <taxon>Lophotrochozoa</taxon>
        <taxon>Mollusca</taxon>
        <taxon>Gastropoda</taxon>
        <taxon>Heterobranchia</taxon>
        <taxon>Euthyneura</taxon>
        <taxon>Panpulmonata</taxon>
        <taxon>Sacoglossa</taxon>
        <taxon>Placobranchoidea</taxon>
        <taxon>Plakobranchidae</taxon>
        <taxon>Elysia</taxon>
    </lineage>
</organism>
<evidence type="ECO:0000256" key="2">
    <source>
        <dbReference type="ARBA" id="ARBA00022737"/>
    </source>
</evidence>
<dbReference type="InterPro" id="IPR013087">
    <property type="entry name" value="Znf_C2H2_type"/>
</dbReference>
<dbReference type="Gene3D" id="3.30.160.60">
    <property type="entry name" value="Classic Zinc Finger"/>
    <property type="match status" value="7"/>
</dbReference>
<keyword evidence="1" id="KW-0479">Metal-binding</keyword>
<sequence length="1166" mass="130281">MSVETCEATLSEVLVAIGDSYWRCVSCHLRFPKLTSIDEHVRQKHENSKGTFASGISIPLAATSKLDSAVCTVSLGDSTVNSLSPVPAVFKINLDSPGSDKMPNIGLEREASSDQNYSNHTVSTKPVSDLVRSNCQTMFEETEKMGNLNNSDGQVTPSISDFSNGVNQKALTIPHSQSEPQEDCDGMESLDEDENVSKAMLASMLSLLEKGLEIDDISNVFQNWDSISPEFLEQQLLNHGELSDHPTGNIGDTLDFSTGECDSSINSPVQSPSCTNYMGKQNSVANVKENDQKKDGCTHVEGSSASQSASVPLVEESHSCNFSYRNSSFAVDGKISGFYNDPVNTENETELVEENIVSGGQQAETSSSRPPVKSSLKFPSKQSKIYDLMSSLLLKEAHTDPSEDALSEGKSKNTTCIEVGPPRSKKTSGNSDAIESLQHDNRGPNILSYNSAIPLPSRCAEDEVSKANHSIQLDAKSECIPTTTSRLCSDQFKKSKSHPGFRFKQAIESSSQLSIFSNQCHASKTPVESNSSFTKSPESPQNSDMAVIPKTYEITTSGTSESEIRHKEKANVLAISRACLPIPATTNILMHKEYKTNDNLWDKIEHSSKLHGPVPAELHPKAGMESNIQSKNDQRRITTSFMKLVKTDFVPSTHQTQSKDSKSCHMSLPQSKKAALLSIHRDYASKKAKTDTKDNQTALRCSTILSSSNAKVVQNSSVRTQRTSSSGLICTTSTVMSNQESNTKHICNVCDANFSSSGALQRHLKVNFALTEPCECKVCHQKFHCLSMLSVHLYKCHEGLGSPVCLMCHAKFSSLRYLLQHVKKHQKTAAEKVRSQQQKQFSSYLKERIKSKHWRCDKCKSITLNRKQFIKAHVCNVPKTCKECNLKFYNMSSFKLHMASHQGRMFECNICGEFFKNIASRNLHKLTHLGHFLCQICGRQFTQQYLLTRHLKNVHTRVRKDSPLLTCTECNKVYKCKRSFQRHINVSHLGMDYKFKCVHCQHKFLTSNQLREHVAWQHFGEKPHRCRYCDKSFVCRPTMIRHERNEHTGAKPYKCRFCTEAFVEKKLLDIHEAKKHTLVFPFKCDVCGKGFVQRSQLRSHNLTHMKHKPHKCDICGSCFSKPCHLKRHKVICLRKQSEKVKKTTENVNPDAASIPPQIANAVVPLV</sequence>
<name>A0A3S1C1U2_ELYCH</name>
<reference evidence="9 10" key="1">
    <citation type="submission" date="2019-01" db="EMBL/GenBank/DDBJ databases">
        <title>A draft genome assembly of the solar-powered sea slug Elysia chlorotica.</title>
        <authorList>
            <person name="Cai H."/>
            <person name="Li Q."/>
            <person name="Fang X."/>
            <person name="Li J."/>
            <person name="Curtis N.E."/>
            <person name="Altenburger A."/>
            <person name="Shibata T."/>
            <person name="Feng M."/>
            <person name="Maeda T."/>
            <person name="Schwartz J.A."/>
            <person name="Shigenobu S."/>
            <person name="Lundholm N."/>
            <person name="Nishiyama T."/>
            <person name="Yang H."/>
            <person name="Hasebe M."/>
            <person name="Li S."/>
            <person name="Pierce S.K."/>
            <person name="Wang J."/>
        </authorList>
    </citation>
    <scope>NUCLEOTIDE SEQUENCE [LARGE SCALE GENOMIC DNA]</scope>
    <source>
        <strain evidence="9">EC2010</strain>
        <tissue evidence="9">Whole organism of an adult</tissue>
    </source>
</reference>
<feature type="domain" description="C2H2-type" evidence="8">
    <location>
        <begin position="1024"/>
        <end position="1052"/>
    </location>
</feature>
<evidence type="ECO:0000256" key="4">
    <source>
        <dbReference type="ARBA" id="ARBA00022833"/>
    </source>
</evidence>
<evidence type="ECO:0000259" key="8">
    <source>
        <dbReference type="PROSITE" id="PS50157"/>
    </source>
</evidence>
<evidence type="ECO:0000313" key="10">
    <source>
        <dbReference type="Proteomes" id="UP000271974"/>
    </source>
</evidence>
<feature type="domain" description="C2H2-type" evidence="8">
    <location>
        <begin position="22"/>
        <end position="50"/>
    </location>
</feature>
<evidence type="ECO:0000313" key="9">
    <source>
        <dbReference type="EMBL" id="RUS80599.1"/>
    </source>
</evidence>
<dbReference type="SMART" id="SM00355">
    <property type="entry name" value="ZnF_C2H2"/>
    <property type="match status" value="13"/>
</dbReference>
<protein>
    <recommendedName>
        <fullName evidence="8">C2H2-type domain-containing protein</fullName>
    </recommendedName>
</protein>
<feature type="domain" description="C2H2-type" evidence="8">
    <location>
        <begin position="1110"/>
        <end position="1140"/>
    </location>
</feature>
<accession>A0A3S1C1U2</accession>
<dbReference type="GO" id="GO:0001228">
    <property type="term" value="F:DNA-binding transcription activator activity, RNA polymerase II-specific"/>
    <property type="evidence" value="ECO:0007669"/>
    <property type="project" value="TreeGrafter"/>
</dbReference>
<dbReference type="OrthoDB" id="6155804at2759"/>
<feature type="region of interest" description="Disordered" evidence="7">
    <location>
        <begin position="399"/>
        <end position="442"/>
    </location>
</feature>
<dbReference type="AlphaFoldDB" id="A0A3S1C1U2"/>
<feature type="domain" description="C2H2-type" evidence="8">
    <location>
        <begin position="1053"/>
        <end position="1081"/>
    </location>
</feature>
<dbReference type="STRING" id="188477.A0A3S1C1U2"/>
<feature type="region of interest" description="Disordered" evidence="7">
    <location>
        <begin position="356"/>
        <end position="377"/>
    </location>
</feature>
<dbReference type="SUPFAM" id="SSF57667">
    <property type="entry name" value="beta-beta-alpha zinc fingers"/>
    <property type="match status" value="6"/>
</dbReference>
<dbReference type="PANTHER" id="PTHR24393">
    <property type="entry name" value="ZINC FINGER PROTEIN"/>
    <property type="match status" value="1"/>
</dbReference>
<keyword evidence="2" id="KW-0677">Repeat</keyword>
<feature type="domain" description="C2H2-type" evidence="8">
    <location>
        <begin position="965"/>
        <end position="993"/>
    </location>
</feature>
<dbReference type="Proteomes" id="UP000271974">
    <property type="component" value="Unassembled WGS sequence"/>
</dbReference>
<dbReference type="GO" id="GO:0005634">
    <property type="term" value="C:nucleus"/>
    <property type="evidence" value="ECO:0007669"/>
    <property type="project" value="UniProtKB-SubCell"/>
</dbReference>
<feature type="domain" description="C2H2-type" evidence="8">
    <location>
        <begin position="995"/>
        <end position="1023"/>
    </location>
</feature>
<evidence type="ECO:0000256" key="5">
    <source>
        <dbReference type="ARBA" id="ARBA00023242"/>
    </source>
</evidence>
<gene>
    <name evidence="9" type="ORF">EGW08_011654</name>
</gene>
<keyword evidence="3 6" id="KW-0863">Zinc-finger</keyword>
<evidence type="ECO:0000256" key="1">
    <source>
        <dbReference type="ARBA" id="ARBA00022723"/>
    </source>
</evidence>
<feature type="compositionally biased region" description="Polar residues" evidence="7">
    <location>
        <begin position="358"/>
        <end position="369"/>
    </location>
</feature>
<dbReference type="InterPro" id="IPR036236">
    <property type="entry name" value="Znf_C2H2_sf"/>
</dbReference>
<proteinExistence type="predicted"/>
<dbReference type="GO" id="GO:0008270">
    <property type="term" value="F:zinc ion binding"/>
    <property type="evidence" value="ECO:0007669"/>
    <property type="project" value="UniProtKB-KW"/>
</dbReference>
<dbReference type="PROSITE" id="PS50157">
    <property type="entry name" value="ZINC_FINGER_C2H2_2"/>
    <property type="match status" value="10"/>
</dbReference>
<feature type="domain" description="C2H2-type" evidence="8">
    <location>
        <begin position="879"/>
        <end position="906"/>
    </location>
</feature>
<feature type="domain" description="C2H2-type" evidence="8">
    <location>
        <begin position="906"/>
        <end position="930"/>
    </location>
</feature>